<accession>A0AAV2HCW8</accession>
<proteinExistence type="predicted"/>
<evidence type="ECO:0000313" key="2">
    <source>
        <dbReference type="Proteomes" id="UP001497497"/>
    </source>
</evidence>
<reference evidence="1 2" key="1">
    <citation type="submission" date="2024-04" db="EMBL/GenBank/DDBJ databases">
        <authorList>
            <consortium name="Genoscope - CEA"/>
            <person name="William W."/>
        </authorList>
    </citation>
    <scope>NUCLEOTIDE SEQUENCE [LARGE SCALE GENOMIC DNA]</scope>
</reference>
<comment type="caution">
    <text evidence="1">The sequence shown here is derived from an EMBL/GenBank/DDBJ whole genome shotgun (WGS) entry which is preliminary data.</text>
</comment>
<dbReference type="Proteomes" id="UP001497497">
    <property type="component" value="Unassembled WGS sequence"/>
</dbReference>
<dbReference type="AlphaFoldDB" id="A0AAV2HCW8"/>
<organism evidence="1 2">
    <name type="scientific">Lymnaea stagnalis</name>
    <name type="common">Great pond snail</name>
    <name type="synonym">Helix stagnalis</name>
    <dbReference type="NCBI Taxonomy" id="6523"/>
    <lineage>
        <taxon>Eukaryota</taxon>
        <taxon>Metazoa</taxon>
        <taxon>Spiralia</taxon>
        <taxon>Lophotrochozoa</taxon>
        <taxon>Mollusca</taxon>
        <taxon>Gastropoda</taxon>
        <taxon>Heterobranchia</taxon>
        <taxon>Euthyneura</taxon>
        <taxon>Panpulmonata</taxon>
        <taxon>Hygrophila</taxon>
        <taxon>Lymnaeoidea</taxon>
        <taxon>Lymnaeidae</taxon>
        <taxon>Lymnaea</taxon>
    </lineage>
</organism>
<protein>
    <submittedName>
        <fullName evidence="1">Uncharacterized protein</fullName>
    </submittedName>
</protein>
<dbReference type="EMBL" id="CAXITT010000057">
    <property type="protein sequence ID" value="CAL1529888.1"/>
    <property type="molecule type" value="Genomic_DNA"/>
</dbReference>
<sequence>MSIINKVSILNNLQTCAFRGIYICKNANINFFCLKVLNPAQNVYRKLPKIICCHSFFFFFCGRNNGVNIIFTILMSTSPCCCHYPLQMALPKKIMEFWDTNGEHLTVPFWSFAICTPFIRDWNFFLICQERTIMLCILLSFGKP</sequence>
<name>A0AAV2HCW8_LYMST</name>
<evidence type="ECO:0000313" key="1">
    <source>
        <dbReference type="EMBL" id="CAL1529888.1"/>
    </source>
</evidence>
<gene>
    <name evidence="1" type="ORF">GSLYS_00004021001</name>
</gene>
<keyword evidence="2" id="KW-1185">Reference proteome</keyword>